<gene>
    <name evidence="1" type="ORF">TCNE_LOCUS19295</name>
</gene>
<dbReference type="EMBL" id="UYWY01026686">
    <property type="protein sequence ID" value="VDM50616.1"/>
    <property type="molecule type" value="Genomic_DNA"/>
</dbReference>
<protein>
    <submittedName>
        <fullName evidence="3">Glucuronosyltransferase</fullName>
    </submittedName>
</protein>
<keyword evidence="2" id="KW-1185">Reference proteome</keyword>
<reference evidence="3" key="1">
    <citation type="submission" date="2016-06" db="UniProtKB">
        <authorList>
            <consortium name="WormBaseParasite"/>
        </authorList>
    </citation>
    <scope>IDENTIFICATION</scope>
</reference>
<dbReference type="AlphaFoldDB" id="A0A183VEX6"/>
<proteinExistence type="predicted"/>
<organism evidence="2 3">
    <name type="scientific">Toxocara canis</name>
    <name type="common">Canine roundworm</name>
    <dbReference type="NCBI Taxonomy" id="6265"/>
    <lineage>
        <taxon>Eukaryota</taxon>
        <taxon>Metazoa</taxon>
        <taxon>Ecdysozoa</taxon>
        <taxon>Nematoda</taxon>
        <taxon>Chromadorea</taxon>
        <taxon>Rhabditida</taxon>
        <taxon>Spirurina</taxon>
        <taxon>Ascaridomorpha</taxon>
        <taxon>Ascaridoidea</taxon>
        <taxon>Toxocaridae</taxon>
        <taxon>Toxocara</taxon>
    </lineage>
</organism>
<name>A0A183VEX6_TOXCA</name>
<evidence type="ECO:0000313" key="2">
    <source>
        <dbReference type="Proteomes" id="UP000050794"/>
    </source>
</evidence>
<dbReference type="Proteomes" id="UP000050794">
    <property type="component" value="Unassembled WGS sequence"/>
</dbReference>
<evidence type="ECO:0000313" key="1">
    <source>
        <dbReference type="EMBL" id="VDM50616.1"/>
    </source>
</evidence>
<sequence>MIYRYAGVPFGIVSSPYLLGGSIKYLMNDIRKPLSKEAANNICVDNRLKNREAKGYFASAQMNLREFLMEREFLTNNEEANALIRD</sequence>
<reference evidence="1 2" key="2">
    <citation type="submission" date="2018-11" db="EMBL/GenBank/DDBJ databases">
        <authorList>
            <consortium name="Pathogen Informatics"/>
        </authorList>
    </citation>
    <scope>NUCLEOTIDE SEQUENCE [LARGE SCALE GENOMIC DNA]</scope>
</reference>
<accession>A0A183VEX6</accession>
<evidence type="ECO:0000313" key="3">
    <source>
        <dbReference type="WBParaSite" id="TCNE_0001930001-mRNA-1"/>
    </source>
</evidence>
<dbReference type="WBParaSite" id="TCNE_0001930001-mRNA-1">
    <property type="protein sequence ID" value="TCNE_0001930001-mRNA-1"/>
    <property type="gene ID" value="TCNE_0001930001"/>
</dbReference>